<keyword evidence="2" id="KW-0963">Cytoplasm</keyword>
<evidence type="ECO:0000256" key="8">
    <source>
        <dbReference type="PROSITE-ProRule" id="PRU00169"/>
    </source>
</evidence>
<keyword evidence="4" id="KW-0902">Two-component regulatory system</keyword>
<dbReference type="InterPro" id="IPR041522">
    <property type="entry name" value="CdaR_GGDEF"/>
</dbReference>
<feature type="domain" description="HTH araC/xylS-type" evidence="9">
    <location>
        <begin position="438"/>
        <end position="535"/>
    </location>
</feature>
<sequence length="550" mass="63170">MKGEMIRLLVIDDIKSVVDGIASQVPWERYGIRVIGKCLNGEEGLSIVKSLSPDIILTDIRMPKLDGLSLAEETRKLMPRCKVVLMSGYDDFEYAQRAVRLGAFDFVTKPFSLEDILEVVLKAKNAVEHEKSHLMHLQKLEQRKKESIPLLRQEYLSLLVQSGGNEDVNISNRWDFFGIELKPQDFVVMLVTIEEFTEHKIDSPVGEIELARFAIQNVLEETIANYTKFVVFRETLDRYVIIYNVFSTNLSSELADKCRKNITNFTKFTPSFGIGCPVKQIVELSLSYQQAYTALKYRFYTGGNSVISYEDISLAEHHMPRYPSERAKELAYALQTGDKAKMIETLEQIQDELAHSDSLPNPRYLVPLLYGLANMMVRSVAEKLAYEQVKPLEEMLKELQNETNLSLQNVYTLLKKIGSTSCALVQEHSKSHTYMVIERVTAYIQQNLSADLTVNHCAKMIYLSESYFAYLFKKVTGVSFNKYVTRERIEKAKEMLIQNKQVQEIASAVGYKERRYFSDVFKKTTGLTPSEFRQKMEKTIPIVNENNEHH</sequence>
<dbReference type="SMART" id="SM00342">
    <property type="entry name" value="HTH_ARAC"/>
    <property type="match status" value="1"/>
</dbReference>
<evidence type="ECO:0000313" key="12">
    <source>
        <dbReference type="Proteomes" id="UP000679950"/>
    </source>
</evidence>
<dbReference type="RefSeq" id="WP_212965759.1">
    <property type="nucleotide sequence ID" value="NZ_BORB01000007.1"/>
</dbReference>
<dbReference type="CDD" id="cd17536">
    <property type="entry name" value="REC_YesN-like"/>
    <property type="match status" value="1"/>
</dbReference>
<dbReference type="Gene3D" id="1.10.10.60">
    <property type="entry name" value="Homeodomain-like"/>
    <property type="match status" value="2"/>
</dbReference>
<dbReference type="PROSITE" id="PS50110">
    <property type="entry name" value="RESPONSE_REGULATORY"/>
    <property type="match status" value="1"/>
</dbReference>
<dbReference type="SMART" id="SM00448">
    <property type="entry name" value="REC"/>
    <property type="match status" value="1"/>
</dbReference>
<dbReference type="PROSITE" id="PS01124">
    <property type="entry name" value="HTH_ARAC_FAMILY_2"/>
    <property type="match status" value="1"/>
</dbReference>
<evidence type="ECO:0000259" key="9">
    <source>
        <dbReference type="PROSITE" id="PS01124"/>
    </source>
</evidence>
<reference evidence="11 12" key="1">
    <citation type="submission" date="2021-03" db="EMBL/GenBank/DDBJ databases">
        <title>Antimicrobial resistance genes in bacteria isolated from Japanese honey, and their potential for conferring macrolide and lincosamide resistance in the American foulbrood pathogen Paenibacillus larvae.</title>
        <authorList>
            <person name="Okamoto M."/>
            <person name="Kumagai M."/>
            <person name="Kanamori H."/>
            <person name="Takamatsu D."/>
        </authorList>
    </citation>
    <scope>NUCLEOTIDE SEQUENCE [LARGE SCALE GENOMIC DNA]</scope>
    <source>
        <strain evidence="11 12">J8TS2</strain>
    </source>
</reference>
<feature type="modified residue" description="4-aspartylphosphate" evidence="8">
    <location>
        <position position="59"/>
    </location>
</feature>
<dbReference type="Pfam" id="PF12833">
    <property type="entry name" value="HTH_18"/>
    <property type="match status" value="1"/>
</dbReference>
<evidence type="ECO:0000256" key="4">
    <source>
        <dbReference type="ARBA" id="ARBA00023012"/>
    </source>
</evidence>
<keyword evidence="7" id="KW-0804">Transcription</keyword>
<keyword evidence="3 8" id="KW-0597">Phosphoprotein</keyword>
<dbReference type="PANTHER" id="PTHR42713">
    <property type="entry name" value="HISTIDINE KINASE-RELATED"/>
    <property type="match status" value="1"/>
</dbReference>
<comment type="subcellular location">
    <subcellularLocation>
        <location evidence="1">Cytoplasm</location>
    </subcellularLocation>
</comment>
<dbReference type="PANTHER" id="PTHR42713:SF3">
    <property type="entry name" value="TRANSCRIPTIONAL REGULATORY PROTEIN HPTR"/>
    <property type="match status" value="1"/>
</dbReference>
<dbReference type="InterPro" id="IPR011006">
    <property type="entry name" value="CheY-like_superfamily"/>
</dbReference>
<dbReference type="InterPro" id="IPR018062">
    <property type="entry name" value="HTH_AraC-typ_CS"/>
</dbReference>
<dbReference type="Proteomes" id="UP000679950">
    <property type="component" value="Unassembled WGS sequence"/>
</dbReference>
<comment type="caution">
    <text evidence="11">The sequence shown here is derived from an EMBL/GenBank/DDBJ whole genome shotgun (WGS) entry which is preliminary data.</text>
</comment>
<protein>
    <submittedName>
        <fullName evidence="11">DNA-binding response regulator</fullName>
    </submittedName>
</protein>
<keyword evidence="6 11" id="KW-0238">DNA-binding</keyword>
<dbReference type="SUPFAM" id="SSF52172">
    <property type="entry name" value="CheY-like"/>
    <property type="match status" value="1"/>
</dbReference>
<organism evidence="11 12">
    <name type="scientific">Lederbergia ruris</name>
    <dbReference type="NCBI Taxonomy" id="217495"/>
    <lineage>
        <taxon>Bacteria</taxon>
        <taxon>Bacillati</taxon>
        <taxon>Bacillota</taxon>
        <taxon>Bacilli</taxon>
        <taxon>Bacillales</taxon>
        <taxon>Bacillaceae</taxon>
        <taxon>Lederbergia</taxon>
    </lineage>
</organism>
<dbReference type="Gene3D" id="3.40.50.2300">
    <property type="match status" value="1"/>
</dbReference>
<dbReference type="EMBL" id="BORB01000007">
    <property type="protein sequence ID" value="GIN56826.1"/>
    <property type="molecule type" value="Genomic_DNA"/>
</dbReference>
<dbReference type="InterPro" id="IPR051552">
    <property type="entry name" value="HptR"/>
</dbReference>
<evidence type="ECO:0000256" key="2">
    <source>
        <dbReference type="ARBA" id="ARBA00022490"/>
    </source>
</evidence>
<evidence type="ECO:0000256" key="5">
    <source>
        <dbReference type="ARBA" id="ARBA00023015"/>
    </source>
</evidence>
<dbReference type="Pfam" id="PF17853">
    <property type="entry name" value="GGDEF_2"/>
    <property type="match status" value="1"/>
</dbReference>
<gene>
    <name evidence="11" type="ORF">J8TS2_11450</name>
</gene>
<evidence type="ECO:0000256" key="1">
    <source>
        <dbReference type="ARBA" id="ARBA00004496"/>
    </source>
</evidence>
<feature type="domain" description="Response regulatory" evidence="10">
    <location>
        <begin position="7"/>
        <end position="124"/>
    </location>
</feature>
<dbReference type="InterPro" id="IPR018060">
    <property type="entry name" value="HTH_AraC"/>
</dbReference>
<keyword evidence="5" id="KW-0805">Transcription regulation</keyword>
<dbReference type="InterPro" id="IPR009057">
    <property type="entry name" value="Homeodomain-like_sf"/>
</dbReference>
<evidence type="ECO:0000256" key="6">
    <source>
        <dbReference type="ARBA" id="ARBA00023125"/>
    </source>
</evidence>
<dbReference type="Pfam" id="PF00072">
    <property type="entry name" value="Response_reg"/>
    <property type="match status" value="1"/>
</dbReference>
<accession>A0ABQ4KFS3</accession>
<dbReference type="SUPFAM" id="SSF46689">
    <property type="entry name" value="Homeodomain-like"/>
    <property type="match status" value="2"/>
</dbReference>
<dbReference type="GO" id="GO:0003677">
    <property type="term" value="F:DNA binding"/>
    <property type="evidence" value="ECO:0007669"/>
    <property type="project" value="UniProtKB-KW"/>
</dbReference>
<evidence type="ECO:0000313" key="11">
    <source>
        <dbReference type="EMBL" id="GIN56826.1"/>
    </source>
</evidence>
<evidence type="ECO:0000256" key="3">
    <source>
        <dbReference type="ARBA" id="ARBA00022553"/>
    </source>
</evidence>
<evidence type="ECO:0000256" key="7">
    <source>
        <dbReference type="ARBA" id="ARBA00023163"/>
    </source>
</evidence>
<dbReference type="PROSITE" id="PS00041">
    <property type="entry name" value="HTH_ARAC_FAMILY_1"/>
    <property type="match status" value="1"/>
</dbReference>
<name>A0ABQ4KFS3_9BACI</name>
<keyword evidence="12" id="KW-1185">Reference proteome</keyword>
<dbReference type="PRINTS" id="PR00032">
    <property type="entry name" value="HTHARAC"/>
</dbReference>
<dbReference type="InterPro" id="IPR020449">
    <property type="entry name" value="Tscrpt_reg_AraC-type_HTH"/>
</dbReference>
<dbReference type="InterPro" id="IPR001789">
    <property type="entry name" value="Sig_transdc_resp-reg_receiver"/>
</dbReference>
<evidence type="ECO:0000259" key="10">
    <source>
        <dbReference type="PROSITE" id="PS50110"/>
    </source>
</evidence>
<proteinExistence type="predicted"/>